<protein>
    <recommendedName>
        <fullName evidence="3">DUF3800 domain-containing protein</fullName>
    </recommendedName>
</protein>
<dbReference type="RefSeq" id="WP_304377717.1">
    <property type="nucleotide sequence ID" value="NZ_JAUOZU010000013.1"/>
</dbReference>
<evidence type="ECO:0000313" key="2">
    <source>
        <dbReference type="Proteomes" id="UP001174932"/>
    </source>
</evidence>
<sequence>MTTNPKSQLRVYLDVETEQNAFIAPRGSFLMAAGVAIARHHDDRPHHVFTMFGLAPTQDWFRMGGLAEAIKFYDTPETDIVILSKGMPLLATIVARNGVRDEKKQKLYDGHEWVVDLKSAIASVPRRWRQVKPEPAYPQNVEAVALRAARFGLERAREASIASDLDLSFPRVWGKIRLPELEGSDYWKTLRKEEDEANARVHTRGG</sequence>
<reference evidence="1" key="2">
    <citation type="submission" date="2023-07" db="EMBL/GenBank/DDBJ databases">
        <authorList>
            <person name="Shen H."/>
        </authorList>
    </citation>
    <scope>NUCLEOTIDE SEQUENCE</scope>
    <source>
        <strain evidence="1">TNR-22</strain>
    </source>
</reference>
<keyword evidence="2" id="KW-1185">Reference proteome</keyword>
<organism evidence="1 2">
    <name type="scientific">Rhizobium alvei</name>
    <dbReference type="NCBI Taxonomy" id="1132659"/>
    <lineage>
        <taxon>Bacteria</taxon>
        <taxon>Pseudomonadati</taxon>
        <taxon>Pseudomonadota</taxon>
        <taxon>Alphaproteobacteria</taxon>
        <taxon>Hyphomicrobiales</taxon>
        <taxon>Rhizobiaceae</taxon>
        <taxon>Rhizobium/Agrobacterium group</taxon>
        <taxon>Rhizobium</taxon>
    </lineage>
</organism>
<gene>
    <name evidence="1" type="ORF">Q4481_17635</name>
</gene>
<evidence type="ECO:0008006" key="3">
    <source>
        <dbReference type="Google" id="ProtNLM"/>
    </source>
</evidence>
<proteinExistence type="predicted"/>
<reference evidence="1" key="1">
    <citation type="journal article" date="2015" name="Int. J. Syst. Evol. Microbiol.">
        <title>Rhizobium alvei sp. nov., isolated from a freshwater river.</title>
        <authorList>
            <person name="Sheu S.Y."/>
            <person name="Huang H.W."/>
            <person name="Young C.C."/>
            <person name="Chen W.M."/>
        </authorList>
    </citation>
    <scope>NUCLEOTIDE SEQUENCE</scope>
    <source>
        <strain evidence="1">TNR-22</strain>
    </source>
</reference>
<name>A0ABT8YQ09_9HYPH</name>
<evidence type="ECO:0000313" key="1">
    <source>
        <dbReference type="EMBL" id="MDO6965787.1"/>
    </source>
</evidence>
<accession>A0ABT8YQ09</accession>
<dbReference type="EMBL" id="JAUOZU010000013">
    <property type="protein sequence ID" value="MDO6965787.1"/>
    <property type="molecule type" value="Genomic_DNA"/>
</dbReference>
<comment type="caution">
    <text evidence="1">The sequence shown here is derived from an EMBL/GenBank/DDBJ whole genome shotgun (WGS) entry which is preliminary data.</text>
</comment>
<dbReference type="Proteomes" id="UP001174932">
    <property type="component" value="Unassembled WGS sequence"/>
</dbReference>